<dbReference type="InterPro" id="IPR011057">
    <property type="entry name" value="Mss4-like_sf"/>
</dbReference>
<dbReference type="GO" id="GO:0030091">
    <property type="term" value="P:protein repair"/>
    <property type="evidence" value="ECO:0007669"/>
    <property type="project" value="InterPro"/>
</dbReference>
<evidence type="ECO:0000313" key="11">
    <source>
        <dbReference type="Proteomes" id="UP000524404"/>
    </source>
</evidence>
<keyword evidence="6 10" id="KW-0560">Oxidoreductase</keyword>
<dbReference type="Pfam" id="PF01641">
    <property type="entry name" value="SelR"/>
    <property type="match status" value="1"/>
</dbReference>
<evidence type="ECO:0000256" key="3">
    <source>
        <dbReference type="ARBA" id="ARBA00012499"/>
    </source>
</evidence>
<protein>
    <recommendedName>
        <fullName evidence="3">peptide-methionine (R)-S-oxide reductase</fullName>
        <ecNumber evidence="3">1.8.4.12</ecNumber>
    </recommendedName>
</protein>
<dbReference type="InterPro" id="IPR028427">
    <property type="entry name" value="Met_Sox_Rdtase_MsrB"/>
</dbReference>
<organism evidence="10 11">
    <name type="scientific">Arcicella rosea</name>
    <dbReference type="NCBI Taxonomy" id="502909"/>
    <lineage>
        <taxon>Bacteria</taxon>
        <taxon>Pseudomonadati</taxon>
        <taxon>Bacteroidota</taxon>
        <taxon>Cytophagia</taxon>
        <taxon>Cytophagales</taxon>
        <taxon>Flectobacillaceae</taxon>
        <taxon>Arcicella</taxon>
    </lineage>
</organism>
<evidence type="ECO:0000256" key="4">
    <source>
        <dbReference type="ARBA" id="ARBA00022723"/>
    </source>
</evidence>
<evidence type="ECO:0000256" key="8">
    <source>
        <dbReference type="SAM" id="SignalP"/>
    </source>
</evidence>
<proteinExistence type="inferred from homology"/>
<evidence type="ECO:0000256" key="6">
    <source>
        <dbReference type="ARBA" id="ARBA00023002"/>
    </source>
</evidence>
<dbReference type="NCBIfam" id="TIGR00357">
    <property type="entry name" value="peptide-methionine (R)-S-oxide reductase MsrB"/>
    <property type="match status" value="1"/>
</dbReference>
<dbReference type="GO" id="GO:0033743">
    <property type="term" value="F:peptide-methionine (R)-S-oxide reductase activity"/>
    <property type="evidence" value="ECO:0007669"/>
    <property type="project" value="UniProtKB-EC"/>
</dbReference>
<sequence>MKIVLITLITCLAVLTNCTAQDEKAGVTHHKFTVVKTDAEWMKILTPEQFKVTRRKSTELACSGAYWKNHEKGIYKCVCCKLPLFDSQTKFESGTGWPSFYKAIHKDAILEVADNSFGMERVEILCSRCGAHLGHVFEDGPKPTGLRYCLNSLSLDFEKDEKMSKK</sequence>
<comment type="catalytic activity">
    <reaction evidence="7">
        <text>L-methionyl-[protein] + [thioredoxin]-disulfide + H2O = L-methionyl-(R)-S-oxide-[protein] + [thioredoxin]-dithiol</text>
        <dbReference type="Rhea" id="RHEA:24164"/>
        <dbReference type="Rhea" id="RHEA-COMP:10698"/>
        <dbReference type="Rhea" id="RHEA-COMP:10700"/>
        <dbReference type="Rhea" id="RHEA-COMP:12313"/>
        <dbReference type="Rhea" id="RHEA-COMP:12314"/>
        <dbReference type="ChEBI" id="CHEBI:15377"/>
        <dbReference type="ChEBI" id="CHEBI:16044"/>
        <dbReference type="ChEBI" id="CHEBI:29950"/>
        <dbReference type="ChEBI" id="CHEBI:45764"/>
        <dbReference type="ChEBI" id="CHEBI:50058"/>
        <dbReference type="EC" id="1.8.4.12"/>
    </reaction>
</comment>
<dbReference type="InterPro" id="IPR002579">
    <property type="entry name" value="Met_Sox_Rdtase_MsrB_dom"/>
</dbReference>
<accession>A0A841EMU6</accession>
<dbReference type="AlphaFoldDB" id="A0A841EMU6"/>
<evidence type="ECO:0000256" key="5">
    <source>
        <dbReference type="ARBA" id="ARBA00022833"/>
    </source>
</evidence>
<evidence type="ECO:0000313" key="10">
    <source>
        <dbReference type="EMBL" id="MBB6004545.1"/>
    </source>
</evidence>
<dbReference type="Proteomes" id="UP000524404">
    <property type="component" value="Unassembled WGS sequence"/>
</dbReference>
<evidence type="ECO:0000256" key="1">
    <source>
        <dbReference type="ARBA" id="ARBA00001947"/>
    </source>
</evidence>
<keyword evidence="11" id="KW-1185">Reference proteome</keyword>
<comment type="caution">
    <text evidence="10">The sequence shown here is derived from an EMBL/GenBank/DDBJ whole genome shotgun (WGS) entry which is preliminary data.</text>
</comment>
<dbReference type="SUPFAM" id="SSF51316">
    <property type="entry name" value="Mss4-like"/>
    <property type="match status" value="1"/>
</dbReference>
<keyword evidence="5" id="KW-0862">Zinc</keyword>
<dbReference type="FunFam" id="2.170.150.20:FF:000001">
    <property type="entry name" value="Peptide methionine sulfoxide reductase MsrB"/>
    <property type="match status" value="1"/>
</dbReference>
<comment type="cofactor">
    <cofactor evidence="1">
        <name>Zn(2+)</name>
        <dbReference type="ChEBI" id="CHEBI:29105"/>
    </cofactor>
</comment>
<dbReference type="EMBL" id="JACHKT010000025">
    <property type="protein sequence ID" value="MBB6004545.1"/>
    <property type="molecule type" value="Genomic_DNA"/>
</dbReference>
<dbReference type="PANTHER" id="PTHR10173:SF52">
    <property type="entry name" value="METHIONINE-R-SULFOXIDE REDUCTASE B1"/>
    <property type="match status" value="1"/>
</dbReference>
<feature type="domain" description="MsrB" evidence="9">
    <location>
        <begin position="38"/>
        <end position="160"/>
    </location>
</feature>
<evidence type="ECO:0000256" key="2">
    <source>
        <dbReference type="ARBA" id="ARBA00007174"/>
    </source>
</evidence>
<gene>
    <name evidence="10" type="ORF">HNP25_003211</name>
</gene>
<keyword evidence="8" id="KW-0732">Signal</keyword>
<dbReference type="RefSeq" id="WP_184135607.1">
    <property type="nucleotide sequence ID" value="NZ_JACHKT010000025.1"/>
</dbReference>
<comment type="similarity">
    <text evidence="2">Belongs to the MsrB Met sulfoxide reductase family.</text>
</comment>
<evidence type="ECO:0000259" key="9">
    <source>
        <dbReference type="PROSITE" id="PS51790"/>
    </source>
</evidence>
<name>A0A841EMU6_9BACT</name>
<dbReference type="EC" id="1.8.4.12" evidence="3"/>
<dbReference type="PROSITE" id="PS51790">
    <property type="entry name" value="MSRB"/>
    <property type="match status" value="1"/>
</dbReference>
<keyword evidence="4" id="KW-0479">Metal-binding</keyword>
<dbReference type="GO" id="GO:0046872">
    <property type="term" value="F:metal ion binding"/>
    <property type="evidence" value="ECO:0007669"/>
    <property type="project" value="UniProtKB-KW"/>
</dbReference>
<dbReference type="GO" id="GO:0005737">
    <property type="term" value="C:cytoplasm"/>
    <property type="evidence" value="ECO:0007669"/>
    <property type="project" value="TreeGrafter"/>
</dbReference>
<dbReference type="Gene3D" id="2.170.150.20">
    <property type="entry name" value="Peptide methionine sulfoxide reductase"/>
    <property type="match status" value="1"/>
</dbReference>
<reference evidence="10 11" key="1">
    <citation type="submission" date="2020-08" db="EMBL/GenBank/DDBJ databases">
        <title>Functional genomics of gut bacteria from endangered species of beetles.</title>
        <authorList>
            <person name="Carlos-Shanley C."/>
        </authorList>
    </citation>
    <scope>NUCLEOTIDE SEQUENCE [LARGE SCALE GENOMIC DNA]</scope>
    <source>
        <strain evidence="10 11">S00070</strain>
    </source>
</reference>
<feature type="signal peptide" evidence="8">
    <location>
        <begin position="1"/>
        <end position="20"/>
    </location>
</feature>
<evidence type="ECO:0000256" key="7">
    <source>
        <dbReference type="ARBA" id="ARBA00048488"/>
    </source>
</evidence>
<dbReference type="PANTHER" id="PTHR10173">
    <property type="entry name" value="METHIONINE SULFOXIDE REDUCTASE"/>
    <property type="match status" value="1"/>
</dbReference>
<feature type="chain" id="PRO_5033003937" description="peptide-methionine (R)-S-oxide reductase" evidence="8">
    <location>
        <begin position="21"/>
        <end position="166"/>
    </location>
</feature>
<dbReference type="GO" id="GO:0006979">
    <property type="term" value="P:response to oxidative stress"/>
    <property type="evidence" value="ECO:0007669"/>
    <property type="project" value="InterPro"/>
</dbReference>